<dbReference type="RefSeq" id="WP_125714469.1">
    <property type="nucleotide sequence ID" value="NZ_JBHTOP010000022.1"/>
</dbReference>
<reference evidence="2" key="1">
    <citation type="journal article" date="2019" name="Int. J. Syst. Evol. Microbiol.">
        <title>The Global Catalogue of Microorganisms (GCM) 10K type strain sequencing project: providing services to taxonomists for standard genome sequencing and annotation.</title>
        <authorList>
            <consortium name="The Broad Institute Genomics Platform"/>
            <consortium name="The Broad Institute Genome Sequencing Center for Infectious Disease"/>
            <person name="Wu L."/>
            <person name="Ma J."/>
        </authorList>
    </citation>
    <scope>NUCLEOTIDE SEQUENCE [LARGE SCALE GENOMIC DNA]</scope>
    <source>
        <strain evidence="2">CCM 8896</strain>
    </source>
</reference>
<evidence type="ECO:0000313" key="1">
    <source>
        <dbReference type="EMBL" id="MFD1671848.1"/>
    </source>
</evidence>
<organism evidence="1 2">
    <name type="scientific">Agrilactobacillus yilanensis</name>
    <dbReference type="NCBI Taxonomy" id="2485997"/>
    <lineage>
        <taxon>Bacteria</taxon>
        <taxon>Bacillati</taxon>
        <taxon>Bacillota</taxon>
        <taxon>Bacilli</taxon>
        <taxon>Lactobacillales</taxon>
        <taxon>Lactobacillaceae</taxon>
        <taxon>Agrilactobacillus</taxon>
    </lineage>
</organism>
<gene>
    <name evidence="1" type="ORF">ACFQ5M_07070</name>
</gene>
<protein>
    <recommendedName>
        <fullName evidence="3">Glutamyl-tRNA amidotransferase</fullName>
    </recommendedName>
</protein>
<dbReference type="Proteomes" id="UP001597267">
    <property type="component" value="Unassembled WGS sequence"/>
</dbReference>
<keyword evidence="2" id="KW-1185">Reference proteome</keyword>
<name>A0ABW4J7C2_9LACO</name>
<proteinExistence type="predicted"/>
<accession>A0ABW4J7C2</accession>
<evidence type="ECO:0008006" key="3">
    <source>
        <dbReference type="Google" id="ProtNLM"/>
    </source>
</evidence>
<dbReference type="EMBL" id="JBHTOP010000022">
    <property type="protein sequence ID" value="MFD1671848.1"/>
    <property type="molecule type" value="Genomic_DNA"/>
</dbReference>
<comment type="caution">
    <text evidence="1">The sequence shown here is derived from an EMBL/GenBank/DDBJ whole genome shotgun (WGS) entry which is preliminary data.</text>
</comment>
<evidence type="ECO:0000313" key="2">
    <source>
        <dbReference type="Proteomes" id="UP001597267"/>
    </source>
</evidence>
<sequence>MDEKEKEVQLTQFVLERTKPGQEAAMSELIDKVLAKRREGKLSTMFLMGIVPQAMGMIKPEAMDEIKTTLKQYR</sequence>